<reference evidence="5" key="1">
    <citation type="submission" date="2016-10" db="EMBL/GenBank/DDBJ databases">
        <authorList>
            <person name="Varghese N."/>
            <person name="Submissions S."/>
        </authorList>
    </citation>
    <scope>NUCLEOTIDE SEQUENCE [LARGE SCALE GENOMIC DNA]</scope>
    <source>
        <strain evidence="5">DSM 23317</strain>
    </source>
</reference>
<dbReference type="InterPro" id="IPR029069">
    <property type="entry name" value="HotDog_dom_sf"/>
</dbReference>
<gene>
    <name evidence="4" type="ORF">SAMN04488540_11560</name>
</gene>
<dbReference type="RefSeq" id="WP_090367003.1">
    <property type="nucleotide sequence ID" value="NZ_FNEM01000015.1"/>
</dbReference>
<dbReference type="Pfam" id="PF00583">
    <property type="entry name" value="Acetyltransf_1"/>
    <property type="match status" value="1"/>
</dbReference>
<dbReference type="SUPFAM" id="SSF54637">
    <property type="entry name" value="Thioesterase/thiol ester dehydrase-isomerase"/>
    <property type="match status" value="1"/>
</dbReference>
<dbReference type="Gene3D" id="3.40.630.30">
    <property type="match status" value="1"/>
</dbReference>
<dbReference type="Pfam" id="PF09500">
    <property type="entry name" value="YiiD_C"/>
    <property type="match status" value="1"/>
</dbReference>
<organism evidence="4 5">
    <name type="scientific">Ferrimonas sediminum</name>
    <dbReference type="NCBI Taxonomy" id="718193"/>
    <lineage>
        <taxon>Bacteria</taxon>
        <taxon>Pseudomonadati</taxon>
        <taxon>Pseudomonadota</taxon>
        <taxon>Gammaproteobacteria</taxon>
        <taxon>Alteromonadales</taxon>
        <taxon>Ferrimonadaceae</taxon>
        <taxon>Ferrimonas</taxon>
    </lineage>
</organism>
<dbReference type="OrthoDB" id="4305330at2"/>
<keyword evidence="5" id="KW-1185">Reference proteome</keyword>
<keyword evidence="1" id="KW-0808">Transferase</keyword>
<dbReference type="SUPFAM" id="SSF55729">
    <property type="entry name" value="Acyl-CoA N-acyltransferases (Nat)"/>
    <property type="match status" value="1"/>
</dbReference>
<dbReference type="PANTHER" id="PTHR43877:SF2">
    <property type="entry name" value="AMINOALKYLPHOSPHONATE N-ACETYLTRANSFERASE-RELATED"/>
    <property type="match status" value="1"/>
</dbReference>
<dbReference type="InterPro" id="IPR012660">
    <property type="entry name" value="YiiD_C"/>
</dbReference>
<proteinExistence type="predicted"/>
<dbReference type="PROSITE" id="PS51186">
    <property type="entry name" value="GNAT"/>
    <property type="match status" value="1"/>
</dbReference>
<protein>
    <submittedName>
        <fullName evidence="4">Thioesterase domain-containing protein, putative</fullName>
    </submittedName>
</protein>
<dbReference type="GO" id="GO:0016747">
    <property type="term" value="F:acyltransferase activity, transferring groups other than amino-acyl groups"/>
    <property type="evidence" value="ECO:0007669"/>
    <property type="project" value="InterPro"/>
</dbReference>
<feature type="domain" description="N-acetyltransferase" evidence="3">
    <location>
        <begin position="1"/>
        <end position="143"/>
    </location>
</feature>
<dbReference type="InterPro" id="IPR050832">
    <property type="entry name" value="Bact_Acetyltransf"/>
</dbReference>
<name>A0A1G8XLM8_9GAMM</name>
<dbReference type="AlphaFoldDB" id="A0A1G8XLM8"/>
<dbReference type="CDD" id="cd04301">
    <property type="entry name" value="NAT_SF"/>
    <property type="match status" value="1"/>
</dbReference>
<dbReference type="PANTHER" id="PTHR43877">
    <property type="entry name" value="AMINOALKYLPHOSPHONATE N-ACETYLTRANSFERASE-RELATED-RELATED"/>
    <property type="match status" value="1"/>
</dbReference>
<dbReference type="InterPro" id="IPR016181">
    <property type="entry name" value="Acyl_CoA_acyltransferase"/>
</dbReference>
<evidence type="ECO:0000313" key="4">
    <source>
        <dbReference type="EMBL" id="SDJ90805.1"/>
    </source>
</evidence>
<accession>A0A1G8XLM8</accession>
<dbReference type="Gene3D" id="3.10.129.10">
    <property type="entry name" value="Hotdog Thioesterase"/>
    <property type="match status" value="1"/>
</dbReference>
<evidence type="ECO:0000256" key="2">
    <source>
        <dbReference type="ARBA" id="ARBA00023315"/>
    </source>
</evidence>
<keyword evidence="2" id="KW-0012">Acyltransferase</keyword>
<sequence>MIFVKPDPIQLAAGFDLRFRVLRQPWQQPRGSEQDDLEAQGLHRVGVDDAGTVVATGRVHPLSPSRGQIRYMAVAPERQGQGLGARLLAALEQAAQQAGLEVVELQAREAQLGFYLAQGYRDIGVGHTLFGTVSHRRMAKVLDSGIARLNEVWHQTIPMADFMKVEGLTFDGRRFCTRASFDSGRNLHGTLFAGAGYSQAVLTGWGRVWLELQLLGMEGDIVLARAEVSYSKPVTETPMAEVESEALNLAPLLSGRNAKVPLTVALADGLRLQALFAVLAERH</sequence>
<evidence type="ECO:0000256" key="1">
    <source>
        <dbReference type="ARBA" id="ARBA00022679"/>
    </source>
</evidence>
<evidence type="ECO:0000259" key="3">
    <source>
        <dbReference type="PROSITE" id="PS51186"/>
    </source>
</evidence>
<dbReference type="Proteomes" id="UP000199527">
    <property type="component" value="Unassembled WGS sequence"/>
</dbReference>
<evidence type="ECO:0000313" key="5">
    <source>
        <dbReference type="Proteomes" id="UP000199527"/>
    </source>
</evidence>
<dbReference type="EMBL" id="FNEM01000015">
    <property type="protein sequence ID" value="SDJ90805.1"/>
    <property type="molecule type" value="Genomic_DNA"/>
</dbReference>
<dbReference type="InterPro" id="IPR000182">
    <property type="entry name" value="GNAT_dom"/>
</dbReference>